<proteinExistence type="predicted"/>
<keyword evidence="2" id="KW-1185">Reference proteome</keyword>
<protein>
    <submittedName>
        <fullName evidence="1">Uncharacterized protein</fullName>
    </submittedName>
</protein>
<dbReference type="InterPro" id="IPR036319">
    <property type="entry name" value="RDM1_sf"/>
</dbReference>
<dbReference type="Pfam" id="PF09187">
    <property type="entry name" value="RdDM_RDM1"/>
    <property type="match status" value="1"/>
</dbReference>
<dbReference type="EMBL" id="JABFAF010000011">
    <property type="protein sequence ID" value="MBA0871291.1"/>
    <property type="molecule type" value="Genomic_DNA"/>
</dbReference>
<dbReference type="OrthoDB" id="991262at2759"/>
<accession>A0A7J9MJZ5</accession>
<evidence type="ECO:0000313" key="1">
    <source>
        <dbReference type="EMBL" id="MBA0871291.1"/>
    </source>
</evidence>
<dbReference type="GO" id="GO:0080188">
    <property type="term" value="P:gene silencing by siRNA-directed DNA methylation"/>
    <property type="evidence" value="ECO:0007669"/>
    <property type="project" value="InterPro"/>
</dbReference>
<dbReference type="PANTHER" id="PTHR36366:SF1">
    <property type="entry name" value="PROTEIN RDM1"/>
    <property type="match status" value="1"/>
</dbReference>
<dbReference type="Proteomes" id="UP000593576">
    <property type="component" value="Unassembled WGS sequence"/>
</dbReference>
<dbReference type="InterPro" id="IPR015270">
    <property type="entry name" value="RDM1_plant"/>
</dbReference>
<organism evidence="1 2">
    <name type="scientific">Gossypium schwendimanii</name>
    <name type="common">Cotton</name>
    <dbReference type="NCBI Taxonomy" id="34291"/>
    <lineage>
        <taxon>Eukaryota</taxon>
        <taxon>Viridiplantae</taxon>
        <taxon>Streptophyta</taxon>
        <taxon>Embryophyta</taxon>
        <taxon>Tracheophyta</taxon>
        <taxon>Spermatophyta</taxon>
        <taxon>Magnoliopsida</taxon>
        <taxon>eudicotyledons</taxon>
        <taxon>Gunneridae</taxon>
        <taxon>Pentapetalae</taxon>
        <taxon>rosids</taxon>
        <taxon>malvids</taxon>
        <taxon>Malvales</taxon>
        <taxon>Malvaceae</taxon>
        <taxon>Malvoideae</taxon>
        <taxon>Gossypium</taxon>
    </lineage>
</organism>
<comment type="caution">
    <text evidence="1">The sequence shown here is derived from an EMBL/GenBank/DDBJ whole genome shotgun (WGS) entry which is preliminary data.</text>
</comment>
<evidence type="ECO:0000313" key="2">
    <source>
        <dbReference type="Proteomes" id="UP000593576"/>
    </source>
</evidence>
<dbReference type="SUPFAM" id="SSF109920">
    <property type="entry name" value="Hypothetical protein At3g22680"/>
    <property type="match status" value="1"/>
</dbReference>
<gene>
    <name evidence="1" type="ORF">Goshw_023806</name>
</gene>
<name>A0A7J9MJZ5_GOSSC</name>
<sequence>MKKFPIPESNSVSVSLEPSSFITWKKLGESMKQRYEQPLHYLTQILLKQWDESSGYGINNNNNIEVMIMKKQPIGNVIDPCTAEATVR</sequence>
<dbReference type="Gene3D" id="1.20.120.690">
    <property type="entry name" value="RDM1 protein domain"/>
    <property type="match status" value="1"/>
</dbReference>
<dbReference type="AlphaFoldDB" id="A0A7J9MJZ5"/>
<feature type="non-terminal residue" evidence="1">
    <location>
        <position position="88"/>
    </location>
</feature>
<dbReference type="PANTHER" id="PTHR36366">
    <property type="entry name" value="PROTEIN RDM1"/>
    <property type="match status" value="1"/>
</dbReference>
<dbReference type="GO" id="GO:0000419">
    <property type="term" value="C:RNA polymerase V complex"/>
    <property type="evidence" value="ECO:0007669"/>
    <property type="project" value="TreeGrafter"/>
</dbReference>
<reference evidence="1 2" key="1">
    <citation type="journal article" date="2019" name="Genome Biol. Evol.">
        <title>Insights into the evolution of the New World diploid cottons (Gossypium, subgenus Houzingenia) based on genome sequencing.</title>
        <authorList>
            <person name="Grover C.E."/>
            <person name="Arick M.A. 2nd"/>
            <person name="Thrash A."/>
            <person name="Conover J.L."/>
            <person name="Sanders W.S."/>
            <person name="Peterson D.G."/>
            <person name="Frelichowski J.E."/>
            <person name="Scheffler J.A."/>
            <person name="Scheffler B.E."/>
            <person name="Wendel J.F."/>
        </authorList>
    </citation>
    <scope>NUCLEOTIDE SEQUENCE [LARGE SCALE GENOMIC DNA]</scope>
    <source>
        <strain evidence="1">1</strain>
        <tissue evidence="1">Leaf</tissue>
    </source>
</reference>